<dbReference type="CDD" id="cd00167">
    <property type="entry name" value="SANT"/>
    <property type="match status" value="1"/>
</dbReference>
<dbReference type="EMBL" id="ML119752">
    <property type="protein sequence ID" value="RPA76029.1"/>
    <property type="molecule type" value="Genomic_DNA"/>
</dbReference>
<accession>A0A3N4HQP3</accession>
<dbReference type="AlphaFoldDB" id="A0A3N4HQP3"/>
<keyword evidence="3" id="KW-1185">Reference proteome</keyword>
<organism evidence="2 3">
    <name type="scientific">Ascobolus immersus RN42</name>
    <dbReference type="NCBI Taxonomy" id="1160509"/>
    <lineage>
        <taxon>Eukaryota</taxon>
        <taxon>Fungi</taxon>
        <taxon>Dikarya</taxon>
        <taxon>Ascomycota</taxon>
        <taxon>Pezizomycotina</taxon>
        <taxon>Pezizomycetes</taxon>
        <taxon>Pezizales</taxon>
        <taxon>Ascobolaceae</taxon>
        <taxon>Ascobolus</taxon>
    </lineage>
</organism>
<dbReference type="GO" id="GO:0070898">
    <property type="term" value="P:RNA polymerase III preinitiation complex assembly"/>
    <property type="evidence" value="ECO:0007669"/>
    <property type="project" value="TreeGrafter"/>
</dbReference>
<evidence type="ECO:0000259" key="1">
    <source>
        <dbReference type="Pfam" id="PF15963"/>
    </source>
</evidence>
<feature type="non-terminal residue" evidence="2">
    <location>
        <position position="105"/>
    </location>
</feature>
<dbReference type="Gene3D" id="1.20.58.1880">
    <property type="match status" value="1"/>
</dbReference>
<name>A0A3N4HQP3_ASCIM</name>
<dbReference type="GO" id="GO:0000126">
    <property type="term" value="C:transcription factor TFIIIB complex"/>
    <property type="evidence" value="ECO:0007669"/>
    <property type="project" value="TreeGrafter"/>
</dbReference>
<dbReference type="Proteomes" id="UP000275078">
    <property type="component" value="Unassembled WGS sequence"/>
</dbReference>
<dbReference type="InterPro" id="IPR039467">
    <property type="entry name" value="TFIIIB_B''_Myb"/>
</dbReference>
<dbReference type="OrthoDB" id="272624at2759"/>
<sequence>MVDGKLSIDHSSTVVSRTTFDGSLLEANEEDERTRLVNSATYGKRQKSDRWGYEETEKFYEGLTKFGTDFEMLAKWIKTRTRRMIRAKFKREERIDPGRVTEALR</sequence>
<gene>
    <name evidence="2" type="ORF">BJ508DRAFT_213956</name>
</gene>
<feature type="domain" description="Transcription factor TFIIIB component B'' Myb" evidence="1">
    <location>
        <begin position="41"/>
        <end position="104"/>
    </location>
</feature>
<dbReference type="Pfam" id="PF15963">
    <property type="entry name" value="Myb_DNA-bind_7"/>
    <property type="match status" value="1"/>
</dbReference>
<dbReference type="SUPFAM" id="SSF46689">
    <property type="entry name" value="Homeodomain-like"/>
    <property type="match status" value="1"/>
</dbReference>
<dbReference type="STRING" id="1160509.A0A3N4HQP3"/>
<dbReference type="GO" id="GO:0001156">
    <property type="term" value="F:TFIIIC-class transcription factor complex binding"/>
    <property type="evidence" value="ECO:0007669"/>
    <property type="project" value="TreeGrafter"/>
</dbReference>
<protein>
    <recommendedName>
        <fullName evidence="1">Transcription factor TFIIIB component B'' Myb domain-containing protein</fullName>
    </recommendedName>
</protein>
<dbReference type="PANTHER" id="PTHR22929">
    <property type="entry name" value="RNA POLYMERASE III TRANSCRIPTION INITIATION FACTOR B"/>
    <property type="match status" value="1"/>
</dbReference>
<dbReference type="InterPro" id="IPR009057">
    <property type="entry name" value="Homeodomain-like_sf"/>
</dbReference>
<dbReference type="InterPro" id="IPR001005">
    <property type="entry name" value="SANT/Myb"/>
</dbReference>
<evidence type="ECO:0000313" key="2">
    <source>
        <dbReference type="EMBL" id="RPA76029.1"/>
    </source>
</evidence>
<dbReference type="PANTHER" id="PTHR22929:SF0">
    <property type="entry name" value="TRANSCRIPTION FACTOR TFIIIB COMPONENT B'' HOMOLOG"/>
    <property type="match status" value="1"/>
</dbReference>
<reference evidence="2 3" key="1">
    <citation type="journal article" date="2018" name="Nat. Ecol. Evol.">
        <title>Pezizomycetes genomes reveal the molecular basis of ectomycorrhizal truffle lifestyle.</title>
        <authorList>
            <person name="Murat C."/>
            <person name="Payen T."/>
            <person name="Noel B."/>
            <person name="Kuo A."/>
            <person name="Morin E."/>
            <person name="Chen J."/>
            <person name="Kohler A."/>
            <person name="Krizsan K."/>
            <person name="Balestrini R."/>
            <person name="Da Silva C."/>
            <person name="Montanini B."/>
            <person name="Hainaut M."/>
            <person name="Levati E."/>
            <person name="Barry K.W."/>
            <person name="Belfiori B."/>
            <person name="Cichocki N."/>
            <person name="Clum A."/>
            <person name="Dockter R.B."/>
            <person name="Fauchery L."/>
            <person name="Guy J."/>
            <person name="Iotti M."/>
            <person name="Le Tacon F."/>
            <person name="Lindquist E.A."/>
            <person name="Lipzen A."/>
            <person name="Malagnac F."/>
            <person name="Mello A."/>
            <person name="Molinier V."/>
            <person name="Miyauchi S."/>
            <person name="Poulain J."/>
            <person name="Riccioni C."/>
            <person name="Rubini A."/>
            <person name="Sitrit Y."/>
            <person name="Splivallo R."/>
            <person name="Traeger S."/>
            <person name="Wang M."/>
            <person name="Zifcakova L."/>
            <person name="Wipf D."/>
            <person name="Zambonelli A."/>
            <person name="Paolocci F."/>
            <person name="Nowrousian M."/>
            <person name="Ottonello S."/>
            <person name="Baldrian P."/>
            <person name="Spatafora J.W."/>
            <person name="Henrissat B."/>
            <person name="Nagy L.G."/>
            <person name="Aury J.M."/>
            <person name="Wincker P."/>
            <person name="Grigoriev I.V."/>
            <person name="Bonfante P."/>
            <person name="Martin F.M."/>
        </authorList>
    </citation>
    <scope>NUCLEOTIDE SEQUENCE [LARGE SCALE GENOMIC DNA]</scope>
    <source>
        <strain evidence="2 3">RN42</strain>
    </source>
</reference>
<proteinExistence type="predicted"/>
<evidence type="ECO:0000313" key="3">
    <source>
        <dbReference type="Proteomes" id="UP000275078"/>
    </source>
</evidence>